<gene>
    <name evidence="8" type="ORF">EVEC_LOCUS5126</name>
</gene>
<dbReference type="Gene3D" id="3.100.10.10">
    <property type="match status" value="1"/>
</dbReference>
<dbReference type="AlphaFoldDB" id="A0A0N4V5K2"/>
<proteinExistence type="inferred from homology"/>
<evidence type="ECO:0000256" key="4">
    <source>
        <dbReference type="ARBA" id="ARBA00035218"/>
    </source>
</evidence>
<dbReference type="STRING" id="51028.A0A0N4V5K2"/>
<keyword evidence="3" id="KW-0687">Ribonucleoprotein</keyword>
<evidence type="ECO:0000313" key="8">
    <source>
        <dbReference type="EMBL" id="VDD90375.1"/>
    </source>
</evidence>
<evidence type="ECO:0000256" key="2">
    <source>
        <dbReference type="ARBA" id="ARBA00022980"/>
    </source>
</evidence>
<dbReference type="Pfam" id="PF17135">
    <property type="entry name" value="Ribosomal_L18"/>
    <property type="match status" value="1"/>
</dbReference>
<protein>
    <recommendedName>
        <fullName evidence="4">Large ribosomal subunit protein eL18</fullName>
    </recommendedName>
    <alternativeName>
        <fullName evidence="5">60S ribosomal protein L18</fullName>
    </alternativeName>
</protein>
<organism evidence="10">
    <name type="scientific">Enterobius vermicularis</name>
    <name type="common">Human pinworm</name>
    <dbReference type="NCBI Taxonomy" id="51028"/>
    <lineage>
        <taxon>Eukaryota</taxon>
        <taxon>Metazoa</taxon>
        <taxon>Ecdysozoa</taxon>
        <taxon>Nematoda</taxon>
        <taxon>Chromadorea</taxon>
        <taxon>Rhabditida</taxon>
        <taxon>Spirurina</taxon>
        <taxon>Oxyuridomorpha</taxon>
        <taxon>Oxyuroidea</taxon>
        <taxon>Oxyuridae</taxon>
        <taxon>Enterobius</taxon>
    </lineage>
</organism>
<name>A0A0N4V5K2_ENTVE</name>
<dbReference type="OrthoDB" id="6353017at2759"/>
<keyword evidence="9" id="KW-1185">Reference proteome</keyword>
<reference evidence="8 9" key="2">
    <citation type="submission" date="2018-10" db="EMBL/GenBank/DDBJ databases">
        <authorList>
            <consortium name="Pathogen Informatics"/>
        </authorList>
    </citation>
    <scope>NUCLEOTIDE SEQUENCE [LARGE SCALE GENOMIC DNA]</scope>
</reference>
<evidence type="ECO:0000256" key="6">
    <source>
        <dbReference type="SAM" id="MobiDB-lite"/>
    </source>
</evidence>
<feature type="domain" description="Large ribosomal subunit protein uL15/eL18" evidence="7">
    <location>
        <begin position="2"/>
        <end position="192"/>
    </location>
</feature>
<keyword evidence="2" id="KW-0689">Ribosomal protein</keyword>
<evidence type="ECO:0000256" key="5">
    <source>
        <dbReference type="ARBA" id="ARBA00035323"/>
    </source>
</evidence>
<dbReference type="FunFam" id="3.100.10.10:FF:000001">
    <property type="entry name" value="60S ribosomal protein L18"/>
    <property type="match status" value="1"/>
</dbReference>
<evidence type="ECO:0000313" key="9">
    <source>
        <dbReference type="Proteomes" id="UP000274131"/>
    </source>
</evidence>
<dbReference type="SUPFAM" id="SSF52080">
    <property type="entry name" value="Ribosomal proteins L15p and L18e"/>
    <property type="match status" value="1"/>
</dbReference>
<feature type="compositionally biased region" description="Basic residues" evidence="6">
    <location>
        <begin position="165"/>
        <end position="175"/>
    </location>
</feature>
<reference evidence="10" key="1">
    <citation type="submission" date="2017-02" db="UniProtKB">
        <authorList>
            <consortium name="WormBaseParasite"/>
        </authorList>
    </citation>
    <scope>IDENTIFICATION</scope>
</reference>
<dbReference type="PANTHER" id="PTHR10934">
    <property type="entry name" value="60S RIBOSOMAL PROTEIN L18"/>
    <property type="match status" value="1"/>
</dbReference>
<dbReference type="Proteomes" id="UP000274131">
    <property type="component" value="Unassembled WGS sequence"/>
</dbReference>
<sequence>MGIDICHKNDRKVRRTAPRSEDPYLRVLVKLYKYLARRTGKKFNRIVLKRLFMAKRHRPPMSIARLIRNLKRGDNLKKIAVVVGTITDDHRIYKIPKLTVCSWVAALRVTEKARARILKAGGRIYTFDELALKAPKGENTLLIQGPRKGRLAERHFGLAPGVPHSHTKPLVRSKGRKFERARGRRKSRGYKN</sequence>
<accession>A0A0N4V5K2</accession>
<evidence type="ECO:0000313" key="10">
    <source>
        <dbReference type="WBParaSite" id="EVEC_0000551501-mRNA-1"/>
    </source>
</evidence>
<dbReference type="InterPro" id="IPR036227">
    <property type="entry name" value="Ribosomal_uL15/eL18_sf"/>
</dbReference>
<dbReference type="EMBL" id="UXUI01008063">
    <property type="protein sequence ID" value="VDD90375.1"/>
    <property type="molecule type" value="Genomic_DNA"/>
</dbReference>
<dbReference type="GO" id="GO:0003735">
    <property type="term" value="F:structural constituent of ribosome"/>
    <property type="evidence" value="ECO:0007669"/>
    <property type="project" value="InterPro"/>
</dbReference>
<evidence type="ECO:0000256" key="1">
    <source>
        <dbReference type="ARBA" id="ARBA00006815"/>
    </source>
</evidence>
<feature type="compositionally biased region" description="Basic residues" evidence="6">
    <location>
        <begin position="182"/>
        <end position="192"/>
    </location>
</feature>
<dbReference type="GO" id="GO:0003723">
    <property type="term" value="F:RNA binding"/>
    <property type="evidence" value="ECO:0007669"/>
    <property type="project" value="TreeGrafter"/>
</dbReference>
<dbReference type="InterPro" id="IPR021131">
    <property type="entry name" value="Ribosomal_uL15/eL18"/>
</dbReference>
<comment type="similarity">
    <text evidence="1">Belongs to the eukaryotic ribosomal protein eL18 family.</text>
</comment>
<feature type="region of interest" description="Disordered" evidence="6">
    <location>
        <begin position="158"/>
        <end position="192"/>
    </location>
</feature>
<dbReference type="InterPro" id="IPR000039">
    <property type="entry name" value="Ribosomal_eL18"/>
</dbReference>
<evidence type="ECO:0000259" key="7">
    <source>
        <dbReference type="Pfam" id="PF17135"/>
    </source>
</evidence>
<evidence type="ECO:0000256" key="3">
    <source>
        <dbReference type="ARBA" id="ARBA00023274"/>
    </source>
</evidence>
<dbReference type="PANTHER" id="PTHR10934:SF2">
    <property type="entry name" value="LARGE RIBOSOMAL SUBUNIT PROTEIN EL18"/>
    <property type="match status" value="1"/>
</dbReference>
<dbReference type="WBParaSite" id="EVEC_0000551501-mRNA-1">
    <property type="protein sequence ID" value="EVEC_0000551501-mRNA-1"/>
    <property type="gene ID" value="EVEC_0000551501"/>
</dbReference>
<dbReference type="GO" id="GO:0022625">
    <property type="term" value="C:cytosolic large ribosomal subunit"/>
    <property type="evidence" value="ECO:0007669"/>
    <property type="project" value="TreeGrafter"/>
</dbReference>
<dbReference type="GO" id="GO:0006412">
    <property type="term" value="P:translation"/>
    <property type="evidence" value="ECO:0007669"/>
    <property type="project" value="InterPro"/>
</dbReference>